<evidence type="ECO:0000313" key="1">
    <source>
        <dbReference type="EMBL" id="KAJ8872667.1"/>
    </source>
</evidence>
<dbReference type="EMBL" id="JARBHB010000011">
    <property type="protein sequence ID" value="KAJ8872667.1"/>
    <property type="molecule type" value="Genomic_DNA"/>
</dbReference>
<comment type="caution">
    <text evidence="1">The sequence shown here is derived from an EMBL/GenBank/DDBJ whole genome shotgun (WGS) entry which is preliminary data.</text>
</comment>
<keyword evidence="2" id="KW-1185">Reference proteome</keyword>
<gene>
    <name evidence="1" type="ORF">PR048_026278</name>
</gene>
<dbReference type="Proteomes" id="UP001159363">
    <property type="component" value="Chromosome 10"/>
</dbReference>
<name>A0ABQ9GKY2_9NEOP</name>
<organism evidence="1 2">
    <name type="scientific">Dryococelus australis</name>
    <dbReference type="NCBI Taxonomy" id="614101"/>
    <lineage>
        <taxon>Eukaryota</taxon>
        <taxon>Metazoa</taxon>
        <taxon>Ecdysozoa</taxon>
        <taxon>Arthropoda</taxon>
        <taxon>Hexapoda</taxon>
        <taxon>Insecta</taxon>
        <taxon>Pterygota</taxon>
        <taxon>Neoptera</taxon>
        <taxon>Polyneoptera</taxon>
        <taxon>Phasmatodea</taxon>
        <taxon>Verophasmatodea</taxon>
        <taxon>Anareolatae</taxon>
        <taxon>Phasmatidae</taxon>
        <taxon>Eurycanthinae</taxon>
        <taxon>Dryococelus</taxon>
    </lineage>
</organism>
<evidence type="ECO:0000313" key="2">
    <source>
        <dbReference type="Proteomes" id="UP001159363"/>
    </source>
</evidence>
<reference evidence="1 2" key="1">
    <citation type="submission" date="2023-02" db="EMBL/GenBank/DDBJ databases">
        <title>LHISI_Scaffold_Assembly.</title>
        <authorList>
            <person name="Stuart O.P."/>
            <person name="Cleave R."/>
            <person name="Magrath M.J.L."/>
            <person name="Mikheyev A.S."/>
        </authorList>
    </citation>
    <scope>NUCLEOTIDE SEQUENCE [LARGE SCALE GENOMIC DNA]</scope>
    <source>
        <strain evidence="1">Daus_M_001</strain>
        <tissue evidence="1">Leg muscle</tissue>
    </source>
</reference>
<accession>A0ABQ9GKY2</accession>
<proteinExistence type="predicted"/>
<sequence length="175" mass="18429">MQISAARLFFAVTVEGDDWTRLLQEAPNTVAGKTGDPRVNPPTNGIARIDSQLAKIRSEPAGGINPLLLGGRRALNTDGPFQTSGCNLTNSNALLADCVPVQCIEVGQTPYIQTMQARMSHGGAVVRLLAFHSIPSRVTPGFSYVGIVSDDAAGPWVLSGISCFPPPPLHSRAAP</sequence>
<protein>
    <submittedName>
        <fullName evidence="1">Uncharacterized protein</fullName>
    </submittedName>
</protein>